<evidence type="ECO:0000313" key="12">
    <source>
        <dbReference type="Proteomes" id="UP001364890"/>
    </source>
</evidence>
<dbReference type="InterPro" id="IPR005490">
    <property type="entry name" value="LD_TPept_cat_dom"/>
</dbReference>
<dbReference type="GO" id="GO:0016740">
    <property type="term" value="F:transferase activity"/>
    <property type="evidence" value="ECO:0007669"/>
    <property type="project" value="UniProtKB-KW"/>
</dbReference>
<dbReference type="Pfam" id="PF03734">
    <property type="entry name" value="YkuD"/>
    <property type="match status" value="1"/>
</dbReference>
<evidence type="ECO:0000256" key="4">
    <source>
        <dbReference type="ARBA" id="ARBA00022679"/>
    </source>
</evidence>
<evidence type="ECO:0000313" key="11">
    <source>
        <dbReference type="EMBL" id="MEI4769152.1"/>
    </source>
</evidence>
<organism evidence="11 12">
    <name type="scientific">Psychrobacillus mangrovi</name>
    <dbReference type="NCBI Taxonomy" id="3117745"/>
    <lineage>
        <taxon>Bacteria</taxon>
        <taxon>Bacillati</taxon>
        <taxon>Bacillota</taxon>
        <taxon>Bacilli</taxon>
        <taxon>Bacillales</taxon>
        <taxon>Bacillaceae</taxon>
        <taxon>Psychrobacillus</taxon>
    </lineage>
</organism>
<dbReference type="PROSITE" id="PS52029">
    <property type="entry name" value="LD_TPASE"/>
    <property type="match status" value="1"/>
</dbReference>
<evidence type="ECO:0000256" key="6">
    <source>
        <dbReference type="ARBA" id="ARBA00022960"/>
    </source>
</evidence>
<keyword evidence="8 9" id="KW-0961">Cell wall biogenesis/degradation</keyword>
<keyword evidence="3" id="KW-0328">Glycosyltransferase</keyword>
<evidence type="ECO:0000259" key="10">
    <source>
        <dbReference type="PROSITE" id="PS52029"/>
    </source>
</evidence>
<dbReference type="PANTHER" id="PTHR30582">
    <property type="entry name" value="L,D-TRANSPEPTIDASE"/>
    <property type="match status" value="1"/>
</dbReference>
<dbReference type="Proteomes" id="UP001364890">
    <property type="component" value="Unassembled WGS sequence"/>
</dbReference>
<dbReference type="EMBL" id="JBAWSY010000002">
    <property type="protein sequence ID" value="MEI4769152.1"/>
    <property type="molecule type" value="Genomic_DNA"/>
</dbReference>
<comment type="caution">
    <text evidence="11">The sequence shown here is derived from an EMBL/GenBank/DDBJ whole genome shotgun (WGS) entry which is preliminary data.</text>
</comment>
<evidence type="ECO:0000256" key="5">
    <source>
        <dbReference type="ARBA" id="ARBA00022801"/>
    </source>
</evidence>
<evidence type="ECO:0000256" key="7">
    <source>
        <dbReference type="ARBA" id="ARBA00022984"/>
    </source>
</evidence>
<feature type="active site" description="Nucleophile" evidence="9">
    <location>
        <position position="86"/>
    </location>
</feature>
<dbReference type="InterPro" id="IPR038063">
    <property type="entry name" value="Transpep_catalytic_dom"/>
</dbReference>
<proteinExistence type="inferred from homology"/>
<keyword evidence="6 9" id="KW-0133">Cell shape</keyword>
<evidence type="ECO:0000256" key="9">
    <source>
        <dbReference type="PROSITE-ProRule" id="PRU01373"/>
    </source>
</evidence>
<keyword evidence="4 11" id="KW-0808">Transferase</keyword>
<accession>A0ABU8F4I1</accession>
<protein>
    <submittedName>
        <fullName evidence="11">L,D-transpeptidase</fullName>
        <ecNumber evidence="11">2.-.-.-</ecNumber>
    </submittedName>
</protein>
<dbReference type="SUPFAM" id="SSF141523">
    <property type="entry name" value="L,D-transpeptidase catalytic domain-like"/>
    <property type="match status" value="1"/>
</dbReference>
<evidence type="ECO:0000256" key="2">
    <source>
        <dbReference type="ARBA" id="ARBA00005992"/>
    </source>
</evidence>
<dbReference type="Gene3D" id="2.40.440.10">
    <property type="entry name" value="L,D-transpeptidase catalytic domain-like"/>
    <property type="match status" value="1"/>
</dbReference>
<keyword evidence="12" id="KW-1185">Reference proteome</keyword>
<gene>
    <name evidence="11" type="ORF">WAX74_05680</name>
</gene>
<evidence type="ECO:0000256" key="1">
    <source>
        <dbReference type="ARBA" id="ARBA00004752"/>
    </source>
</evidence>
<comment type="similarity">
    <text evidence="2">Belongs to the YkuD family.</text>
</comment>
<evidence type="ECO:0000256" key="8">
    <source>
        <dbReference type="ARBA" id="ARBA00023316"/>
    </source>
</evidence>
<dbReference type="EC" id="2.-.-.-" evidence="11"/>
<reference evidence="11 12" key="1">
    <citation type="submission" date="2024-01" db="EMBL/GenBank/DDBJ databases">
        <title>Seven novel Bacillus-like species.</title>
        <authorList>
            <person name="Liu G."/>
        </authorList>
    </citation>
    <scope>NUCLEOTIDE SEQUENCE [LARGE SCALE GENOMIC DNA]</scope>
    <source>
        <strain evidence="11 12">FJAT-51614</strain>
    </source>
</reference>
<dbReference type="PANTHER" id="PTHR30582:SF24">
    <property type="entry name" value="L,D-TRANSPEPTIDASE ERFK_SRFK-RELATED"/>
    <property type="match status" value="1"/>
</dbReference>
<dbReference type="RefSeq" id="WP_336496694.1">
    <property type="nucleotide sequence ID" value="NZ_JBAWSY010000002.1"/>
</dbReference>
<name>A0ABU8F4I1_9BACI</name>
<dbReference type="CDD" id="cd16913">
    <property type="entry name" value="YkuD_like"/>
    <property type="match status" value="1"/>
</dbReference>
<keyword evidence="5" id="KW-0378">Hydrolase</keyword>
<evidence type="ECO:0000256" key="3">
    <source>
        <dbReference type="ARBA" id="ARBA00022676"/>
    </source>
</evidence>
<feature type="domain" description="L,D-TPase catalytic" evidence="10">
    <location>
        <begin position="3"/>
        <end position="110"/>
    </location>
</feature>
<sequence>MTLWIDVSVNNKRLKLYDASKLIKEYPIAVGKILTPTPNGNYIIINKELNPGGPFGVLWMGLSKPHYGIHGNNNPSSIGKKVSHGCIRMHNADVLELSSHVPIGTNVYIHR</sequence>
<keyword evidence="7 9" id="KW-0573">Peptidoglycan synthesis</keyword>
<feature type="active site" description="Proton donor/acceptor" evidence="9">
    <location>
        <position position="70"/>
    </location>
</feature>
<comment type="pathway">
    <text evidence="1 9">Cell wall biogenesis; peptidoglycan biosynthesis.</text>
</comment>
<dbReference type="InterPro" id="IPR050979">
    <property type="entry name" value="LD-transpeptidase"/>
</dbReference>